<sequence>MGYNTPTIIKFPFERLNQTLPSASLIRLNLEDPEREGVITINQDMPEVISAWKDLKN</sequence>
<reference evidence="1 2" key="1">
    <citation type="submission" date="2016-02" db="EMBL/GenBank/DDBJ databases">
        <authorList>
            <consortium name="Pathogen Informatics"/>
        </authorList>
    </citation>
    <scope>NUCLEOTIDE SEQUENCE [LARGE SCALE GENOMIC DNA]</scope>
    <source>
        <strain evidence="1 2">LSS30</strain>
    </source>
</reference>
<evidence type="ECO:0000313" key="1">
    <source>
        <dbReference type="EMBL" id="CYU57489.1"/>
    </source>
</evidence>
<comment type="caution">
    <text evidence="1">The sequence shown here is derived from an EMBL/GenBank/DDBJ whole genome shotgun (WGS) entry which is preliminary data.</text>
</comment>
<accession>A0AAN2RFT5</accession>
<proteinExistence type="predicted"/>
<gene>
    <name evidence="1" type="ORF">ERS132392_01219</name>
</gene>
<dbReference type="EMBL" id="FIGH01000005">
    <property type="protein sequence ID" value="CYU57489.1"/>
    <property type="molecule type" value="Genomic_DNA"/>
</dbReference>
<evidence type="ECO:0000313" key="2">
    <source>
        <dbReference type="Proteomes" id="UP000074664"/>
    </source>
</evidence>
<organism evidence="1 2">
    <name type="scientific">Streptococcus suis</name>
    <dbReference type="NCBI Taxonomy" id="1307"/>
    <lineage>
        <taxon>Bacteria</taxon>
        <taxon>Bacillati</taxon>
        <taxon>Bacillota</taxon>
        <taxon>Bacilli</taxon>
        <taxon>Lactobacillales</taxon>
        <taxon>Streptococcaceae</taxon>
        <taxon>Streptococcus</taxon>
    </lineage>
</organism>
<name>A0AAN2RFT5_STRSU</name>
<dbReference type="AlphaFoldDB" id="A0AAN2RFT5"/>
<protein>
    <submittedName>
        <fullName evidence="1">Sir2 silent information regulator family NAD-dependent deacetylase</fullName>
    </submittedName>
</protein>
<dbReference type="RefSeq" id="WP_228477514.1">
    <property type="nucleotide sequence ID" value="NZ_CEDH01000022.1"/>
</dbReference>
<dbReference type="Proteomes" id="UP000074664">
    <property type="component" value="Unassembled WGS sequence"/>
</dbReference>